<keyword evidence="4" id="KW-0645">Protease</keyword>
<dbReference type="SUPFAM" id="SSF56601">
    <property type="entry name" value="beta-lactamase/transpeptidase-like"/>
    <property type="match status" value="1"/>
</dbReference>
<feature type="region of interest" description="Disordered" evidence="14">
    <location>
        <begin position="1"/>
        <end position="24"/>
    </location>
</feature>
<evidence type="ECO:0000313" key="18">
    <source>
        <dbReference type="EMBL" id="KJY61774.1"/>
    </source>
</evidence>
<dbReference type="RefSeq" id="WP_046316421.1">
    <property type="nucleotide sequence ID" value="NZ_JBHSZT010000001.1"/>
</dbReference>
<dbReference type="GO" id="GO:0008360">
    <property type="term" value="P:regulation of cell shape"/>
    <property type="evidence" value="ECO:0007669"/>
    <property type="project" value="UniProtKB-KW"/>
</dbReference>
<keyword evidence="11" id="KW-0961">Cell wall biogenesis/degradation</keyword>
<feature type="compositionally biased region" description="Polar residues" evidence="14">
    <location>
        <begin position="662"/>
        <end position="695"/>
    </location>
</feature>
<comment type="catalytic activity">
    <reaction evidence="13">
        <text>[GlcNAc-(1-&gt;4)-Mur2Ac(oyl-L-Ala-gamma-D-Glu-L-Lys-D-Ala-D-Ala)](n)-di-trans,octa-cis-undecaprenyl diphosphate + beta-D-GlcNAc-(1-&gt;4)-Mur2Ac(oyl-L-Ala-gamma-D-Glu-L-Lys-D-Ala-D-Ala)-di-trans,octa-cis-undecaprenyl diphosphate = [GlcNAc-(1-&gt;4)-Mur2Ac(oyl-L-Ala-gamma-D-Glu-L-Lys-D-Ala-D-Ala)](n+1)-di-trans,octa-cis-undecaprenyl diphosphate + di-trans,octa-cis-undecaprenyl diphosphate + H(+)</text>
        <dbReference type="Rhea" id="RHEA:23708"/>
        <dbReference type="Rhea" id="RHEA-COMP:9602"/>
        <dbReference type="Rhea" id="RHEA-COMP:9603"/>
        <dbReference type="ChEBI" id="CHEBI:15378"/>
        <dbReference type="ChEBI" id="CHEBI:58405"/>
        <dbReference type="ChEBI" id="CHEBI:60033"/>
        <dbReference type="ChEBI" id="CHEBI:78435"/>
        <dbReference type="EC" id="2.4.99.28"/>
    </reaction>
</comment>
<keyword evidence="15" id="KW-0472">Membrane</keyword>
<dbReference type="PANTHER" id="PTHR32282">
    <property type="entry name" value="BINDING PROTEIN TRANSPEPTIDASE, PUTATIVE-RELATED"/>
    <property type="match status" value="1"/>
</dbReference>
<dbReference type="Pfam" id="PF00905">
    <property type="entry name" value="Transpeptidase"/>
    <property type="match status" value="1"/>
</dbReference>
<feature type="compositionally biased region" description="Low complexity" evidence="14">
    <location>
        <begin position="713"/>
        <end position="736"/>
    </location>
</feature>
<dbReference type="SUPFAM" id="SSF53955">
    <property type="entry name" value="Lysozyme-like"/>
    <property type="match status" value="1"/>
</dbReference>
<evidence type="ECO:0000256" key="2">
    <source>
        <dbReference type="ARBA" id="ARBA00007739"/>
    </source>
</evidence>
<evidence type="ECO:0000256" key="6">
    <source>
        <dbReference type="ARBA" id="ARBA00022679"/>
    </source>
</evidence>
<feature type="region of interest" description="Disordered" evidence="14">
    <location>
        <begin position="661"/>
        <end position="778"/>
    </location>
</feature>
<keyword evidence="15" id="KW-1133">Transmembrane helix</keyword>
<accession>A0A0F4LU01</accession>
<dbReference type="InterPro" id="IPR012338">
    <property type="entry name" value="Beta-lactam/transpept-like"/>
</dbReference>
<dbReference type="GO" id="GO:0008658">
    <property type="term" value="F:penicillin binding"/>
    <property type="evidence" value="ECO:0007669"/>
    <property type="project" value="InterPro"/>
</dbReference>
<dbReference type="GO" id="GO:0006508">
    <property type="term" value="P:proteolysis"/>
    <property type="evidence" value="ECO:0007669"/>
    <property type="project" value="UniProtKB-KW"/>
</dbReference>
<evidence type="ECO:0000256" key="3">
    <source>
        <dbReference type="ARBA" id="ARBA00022645"/>
    </source>
</evidence>
<comment type="similarity">
    <text evidence="2">In the N-terminal section; belongs to the glycosyltransferase 51 family.</text>
</comment>
<dbReference type="AlphaFoldDB" id="A0A0F4LU01"/>
<name>A0A0F4LU01_9LACO</name>
<dbReference type="GO" id="GO:0008955">
    <property type="term" value="F:peptidoglycan glycosyltransferase activity"/>
    <property type="evidence" value="ECO:0007669"/>
    <property type="project" value="UniProtKB-EC"/>
</dbReference>
<gene>
    <name evidence="18" type="primary">pbp1A</name>
    <name evidence="18" type="ORF">JG30_08260</name>
</gene>
<organism evidence="18 19">
    <name type="scientific">Bombilactobacillus mellifer</name>
    <dbReference type="NCBI Taxonomy" id="1218492"/>
    <lineage>
        <taxon>Bacteria</taxon>
        <taxon>Bacillati</taxon>
        <taxon>Bacillota</taxon>
        <taxon>Bacilli</taxon>
        <taxon>Lactobacillales</taxon>
        <taxon>Lactobacillaceae</taxon>
        <taxon>Bombilactobacillus</taxon>
    </lineage>
</organism>
<dbReference type="Pfam" id="PF00912">
    <property type="entry name" value="Transgly"/>
    <property type="match status" value="1"/>
</dbReference>
<evidence type="ECO:0000256" key="1">
    <source>
        <dbReference type="ARBA" id="ARBA00007090"/>
    </source>
</evidence>
<dbReference type="GO" id="GO:0009252">
    <property type="term" value="P:peptidoglycan biosynthetic process"/>
    <property type="evidence" value="ECO:0007669"/>
    <property type="project" value="UniProtKB-KW"/>
</dbReference>
<feature type="domain" description="Penicillin-binding protein transpeptidase" evidence="16">
    <location>
        <begin position="347"/>
        <end position="601"/>
    </location>
</feature>
<evidence type="ECO:0000256" key="7">
    <source>
        <dbReference type="ARBA" id="ARBA00022801"/>
    </source>
</evidence>
<evidence type="ECO:0000256" key="13">
    <source>
        <dbReference type="ARBA" id="ARBA00049902"/>
    </source>
</evidence>
<proteinExistence type="inferred from homology"/>
<keyword evidence="6 18" id="KW-0808">Transferase</keyword>
<dbReference type="Gene3D" id="3.40.710.10">
    <property type="entry name" value="DD-peptidase/beta-lactamase superfamily"/>
    <property type="match status" value="1"/>
</dbReference>
<dbReference type="NCBIfam" id="TIGR02074">
    <property type="entry name" value="PBP_1a_fam"/>
    <property type="match status" value="1"/>
</dbReference>
<evidence type="ECO:0000256" key="8">
    <source>
        <dbReference type="ARBA" id="ARBA00022960"/>
    </source>
</evidence>
<dbReference type="GO" id="GO:0030288">
    <property type="term" value="C:outer membrane-bounded periplasmic space"/>
    <property type="evidence" value="ECO:0007669"/>
    <property type="project" value="TreeGrafter"/>
</dbReference>
<dbReference type="EMBL" id="JXJQ01000008">
    <property type="protein sequence ID" value="KJY61774.1"/>
    <property type="molecule type" value="Genomic_DNA"/>
</dbReference>
<reference evidence="18 19" key="1">
    <citation type="submission" date="2015-01" db="EMBL/GenBank/DDBJ databases">
        <title>Comparative genomics of the lactic acid bacteria isolated from the honey bee gut.</title>
        <authorList>
            <person name="Ellegaard K.M."/>
            <person name="Tamarit D."/>
            <person name="Javelind E."/>
            <person name="Olofsson T."/>
            <person name="Andersson S.G."/>
            <person name="Vasquez A."/>
        </authorList>
    </citation>
    <scope>NUCLEOTIDE SEQUENCE [LARGE SCALE GENOMIC DNA]</scope>
    <source>
        <strain evidence="18 19">Bin4</strain>
    </source>
</reference>
<evidence type="ECO:0000256" key="14">
    <source>
        <dbReference type="SAM" id="MobiDB-lite"/>
    </source>
</evidence>
<evidence type="ECO:0000259" key="17">
    <source>
        <dbReference type="Pfam" id="PF00912"/>
    </source>
</evidence>
<dbReference type="InterPro" id="IPR050396">
    <property type="entry name" value="Glycosyltr_51/Transpeptidase"/>
</dbReference>
<evidence type="ECO:0000256" key="12">
    <source>
        <dbReference type="ARBA" id="ARBA00034000"/>
    </source>
</evidence>
<keyword evidence="8" id="KW-0133">Cell shape</keyword>
<feature type="domain" description="Glycosyl transferase family 51" evidence="17">
    <location>
        <begin position="73"/>
        <end position="252"/>
    </location>
</feature>
<feature type="compositionally biased region" description="Basic residues" evidence="14">
    <location>
        <begin position="7"/>
        <end position="24"/>
    </location>
</feature>
<dbReference type="Gene3D" id="1.10.3810.10">
    <property type="entry name" value="Biosynthetic peptidoglycan transglycosylase-like"/>
    <property type="match status" value="1"/>
</dbReference>
<evidence type="ECO:0000256" key="5">
    <source>
        <dbReference type="ARBA" id="ARBA00022676"/>
    </source>
</evidence>
<evidence type="ECO:0000256" key="9">
    <source>
        <dbReference type="ARBA" id="ARBA00022984"/>
    </source>
</evidence>
<dbReference type="PATRIC" id="fig|1218492.5.peg.964"/>
<feature type="transmembrane region" description="Helical" evidence="15">
    <location>
        <begin position="26"/>
        <end position="50"/>
    </location>
</feature>
<keyword evidence="7" id="KW-0378">Hydrolase</keyword>
<keyword evidence="3" id="KW-0121">Carboxypeptidase</keyword>
<comment type="similarity">
    <text evidence="1">In the C-terminal section; belongs to the transpeptidase family.</text>
</comment>
<keyword evidence="15" id="KW-0812">Transmembrane</keyword>
<dbReference type="InterPro" id="IPR001460">
    <property type="entry name" value="PCN-bd_Tpept"/>
</dbReference>
<evidence type="ECO:0000259" key="16">
    <source>
        <dbReference type="Pfam" id="PF00905"/>
    </source>
</evidence>
<evidence type="ECO:0000256" key="10">
    <source>
        <dbReference type="ARBA" id="ARBA00023268"/>
    </source>
</evidence>
<dbReference type="Proteomes" id="UP000033558">
    <property type="component" value="Unassembled WGS sequence"/>
</dbReference>
<keyword evidence="5" id="KW-0328">Glycosyltransferase</keyword>
<keyword evidence="10" id="KW-0511">Multifunctional enzyme</keyword>
<dbReference type="FunFam" id="1.10.3810.10:FF:000001">
    <property type="entry name" value="Penicillin-binding protein 1A"/>
    <property type="match status" value="1"/>
</dbReference>
<evidence type="ECO:0000256" key="11">
    <source>
        <dbReference type="ARBA" id="ARBA00023316"/>
    </source>
</evidence>
<comment type="caution">
    <text evidence="18">The sequence shown here is derived from an EMBL/GenBank/DDBJ whole genome shotgun (WGS) entry which is preliminary data.</text>
</comment>
<evidence type="ECO:0000256" key="4">
    <source>
        <dbReference type="ARBA" id="ARBA00022670"/>
    </source>
</evidence>
<feature type="compositionally biased region" description="Low complexity" evidence="14">
    <location>
        <begin position="746"/>
        <end position="778"/>
    </location>
</feature>
<dbReference type="PANTHER" id="PTHR32282:SF29">
    <property type="entry name" value="PENICILLIN-BINDING PROTEIN 1A"/>
    <property type="match status" value="1"/>
</dbReference>
<keyword evidence="19" id="KW-1185">Reference proteome</keyword>
<dbReference type="STRING" id="1218492.JG30_08260"/>
<dbReference type="InterPro" id="IPR023346">
    <property type="entry name" value="Lysozyme-like_dom_sf"/>
</dbReference>
<dbReference type="GO" id="GO:0071555">
    <property type="term" value="P:cell wall organization"/>
    <property type="evidence" value="ECO:0007669"/>
    <property type="project" value="UniProtKB-KW"/>
</dbReference>
<protein>
    <submittedName>
        <fullName evidence="18">Bifunctional glycosyltransferase/transpeptidase penicillin-binding protein 1A</fullName>
    </submittedName>
</protein>
<dbReference type="InterPro" id="IPR036950">
    <property type="entry name" value="PBP_transglycosylase"/>
</dbReference>
<keyword evidence="9" id="KW-0573">Peptidoglycan synthesis</keyword>
<evidence type="ECO:0000256" key="15">
    <source>
        <dbReference type="SAM" id="Phobius"/>
    </source>
</evidence>
<evidence type="ECO:0000313" key="19">
    <source>
        <dbReference type="Proteomes" id="UP000033558"/>
    </source>
</evidence>
<dbReference type="HOGENOM" id="CLU_006354_2_5_9"/>
<dbReference type="InterPro" id="IPR001264">
    <property type="entry name" value="Glyco_trans_51"/>
</dbReference>
<sequence>MSESRLQKYHSQSKAKSNSPKKKHSGWHWLVGSIVVIIVAIIGVFGYYGLSAPSISQEVLQSGGSSTIFDQNGHQITTLGNENRTYVTIDHVPKTVQAAIVSIEDRHFYQEHLGINPFRIFLAAVNNILSGPDNVQGGSTLTQQLIKLSVFSTKKSDQTIKRKIQEVWLAAKVERTFSKDQILEFYLNKVYLANGTYGFQTAAHYYYGKNLTQLTLPQIALLAGMPQAPVNYDPYRHPQAAKNRRDTVIKAMLNNHKISAAQAQTALNTPVDQGLKAYRPNSGVGENKLIVDSYIKEVIHEVKKKGYDPYRDNLKITVNMDIAAQKRLYQIVNNNELNFPDDKLQTAVTVVNPQNGRVIAMIGGRKVGQVQLGLNRAIQTSRSNGSTMKPLLDYAPAVEYESWATNHPVVDSPYTYPGTKIALENWDHTFQGKMTMRTALAQSRNVPAVRTLSEVGFNKAVDFVNNLGITIPANAGLSAGIGANVSTLQLASAYAALANGGTYYQPEYLAQIETADGIKHSYSTSRKRAMSPATAYIITDILKDVVKPGGLGSQAYIAHLYQAGKTGTTNYSDQELAQNPALKGLAKDSLFAGYTQNYAIGVWTGYDSPLQNGLDMTQQKLAGQIYQLLMRSLSASKSNRDWKKPHNVVRVKGTDVLYLRNHQPNNLPAPRSNNKNTWSQNNINEDQDQTSPSSGDNRDEESNSNQDTEDNDNQQSQQNEQNNTTTNNNKNDSQNSGGNTDNNSTPNQPSMNNNPANNNNPNSSPPAGNHSGSSATVP</sequence>
<dbReference type="GO" id="GO:0009002">
    <property type="term" value="F:serine-type D-Ala-D-Ala carboxypeptidase activity"/>
    <property type="evidence" value="ECO:0007669"/>
    <property type="project" value="UniProtKB-EC"/>
</dbReference>
<comment type="catalytic activity">
    <reaction evidence="12">
        <text>Preferential cleavage: (Ac)2-L-Lys-D-Ala-|-D-Ala. Also transpeptidation of peptidyl-alanyl moieties that are N-acyl substituents of D-alanine.</text>
        <dbReference type="EC" id="3.4.16.4"/>
    </reaction>
</comment>
<dbReference type="OrthoDB" id="9766909at2"/>